<evidence type="ECO:0000313" key="2">
    <source>
        <dbReference type="Proteomes" id="UP000295636"/>
    </source>
</evidence>
<sequence length="279" mass="31872">MLFEVKPVSFNIASGYHDRIYLIEDQWNDWWEYRTMYTVYYIDMDGDRQNIGSVKIGQFDMVAKQDRPHLPETFDKLPGTFFSIGQDVSYYETLNEIGDDFRQHVLTALNDIALLPGMYENARHERVMRQSIMRDVSSVSVKGQYRRLANGDARLTKYSFIYTAPKIKGSLKKPIDLTFEVIPESNPPTNIHILIGRNGVGKTHLLNNMINSLINQDASPSKVGFFTSTSNLSKNDLFANVVFVSFSAFDAAEPLPERRNKAEGGDSIRLCRIKTYSKT</sequence>
<keyword evidence="2" id="KW-1185">Reference proteome</keyword>
<dbReference type="RefSeq" id="WP_133232096.1">
    <property type="nucleotide sequence ID" value="NZ_SMRT01000011.1"/>
</dbReference>
<dbReference type="SUPFAM" id="SSF52540">
    <property type="entry name" value="P-loop containing nucleoside triphosphate hydrolases"/>
    <property type="match status" value="1"/>
</dbReference>
<protein>
    <recommendedName>
        <fullName evidence="3">ATP-binding protein</fullName>
    </recommendedName>
</protein>
<comment type="caution">
    <text evidence="1">The sequence shown here is derived from an EMBL/GenBank/DDBJ whole genome shotgun (WGS) entry which is preliminary data.</text>
</comment>
<evidence type="ECO:0008006" key="3">
    <source>
        <dbReference type="Google" id="ProtNLM"/>
    </source>
</evidence>
<evidence type="ECO:0000313" key="1">
    <source>
        <dbReference type="EMBL" id="TDF95186.1"/>
    </source>
</evidence>
<name>A0A4R5KIG4_9BACL</name>
<dbReference type="Proteomes" id="UP000295636">
    <property type="component" value="Unassembled WGS sequence"/>
</dbReference>
<dbReference type="OrthoDB" id="9801813at2"/>
<dbReference type="EMBL" id="SMRT01000011">
    <property type="protein sequence ID" value="TDF95186.1"/>
    <property type="molecule type" value="Genomic_DNA"/>
</dbReference>
<dbReference type="AlphaFoldDB" id="A0A4R5KIG4"/>
<dbReference type="InterPro" id="IPR027417">
    <property type="entry name" value="P-loop_NTPase"/>
</dbReference>
<accession>A0A4R5KIG4</accession>
<gene>
    <name evidence="1" type="ORF">E1757_21935</name>
</gene>
<proteinExistence type="predicted"/>
<reference evidence="1 2" key="1">
    <citation type="submission" date="2019-03" db="EMBL/GenBank/DDBJ databases">
        <title>This is whole genome sequence of Paenibacillus sp MS74 strain.</title>
        <authorList>
            <person name="Trinh H.N."/>
        </authorList>
    </citation>
    <scope>NUCLEOTIDE SEQUENCE [LARGE SCALE GENOMIC DNA]</scope>
    <source>
        <strain evidence="1 2">MS74</strain>
    </source>
</reference>
<organism evidence="1 2">
    <name type="scientific">Paenibacillus piri</name>
    <dbReference type="NCBI Taxonomy" id="2547395"/>
    <lineage>
        <taxon>Bacteria</taxon>
        <taxon>Bacillati</taxon>
        <taxon>Bacillota</taxon>
        <taxon>Bacilli</taxon>
        <taxon>Bacillales</taxon>
        <taxon>Paenibacillaceae</taxon>
        <taxon>Paenibacillus</taxon>
    </lineage>
</organism>